<evidence type="ECO:0000256" key="6">
    <source>
        <dbReference type="ARBA" id="ARBA00023119"/>
    </source>
</evidence>
<evidence type="ECO:0000313" key="10">
    <source>
        <dbReference type="Ensembl" id="ENSSAUP00010044977.1"/>
    </source>
</evidence>
<name>A0A671X1D6_SPAAU</name>
<evidence type="ECO:0000256" key="1">
    <source>
        <dbReference type="ARBA" id="ARBA00004498"/>
    </source>
</evidence>
<feature type="compositionally biased region" description="Basic residues" evidence="8">
    <location>
        <begin position="262"/>
        <end position="294"/>
    </location>
</feature>
<dbReference type="GO" id="GO:0005615">
    <property type="term" value="C:extracellular space"/>
    <property type="evidence" value="ECO:0007669"/>
    <property type="project" value="TreeGrafter"/>
</dbReference>
<keyword evidence="11" id="KW-1185">Reference proteome</keyword>
<feature type="compositionally biased region" description="Low complexity" evidence="8">
    <location>
        <begin position="798"/>
        <end position="811"/>
    </location>
</feature>
<keyword evidence="6" id="KW-0176">Collagen</keyword>
<dbReference type="SUPFAM" id="SSF49899">
    <property type="entry name" value="Concanavalin A-like lectins/glucanases"/>
    <property type="match status" value="1"/>
</dbReference>
<feature type="compositionally biased region" description="Low complexity" evidence="8">
    <location>
        <begin position="481"/>
        <end position="501"/>
    </location>
</feature>
<reference evidence="10" key="1">
    <citation type="submission" date="2021-04" db="EMBL/GenBank/DDBJ databases">
        <authorList>
            <consortium name="Wellcome Sanger Institute Data Sharing"/>
        </authorList>
    </citation>
    <scope>NUCLEOTIDE SEQUENCE [LARGE SCALE GENOMIC DNA]</scope>
</reference>
<dbReference type="FunFam" id="2.60.120.200:FF:000016">
    <property type="entry name" value="Collagen XI alpha 1 chain"/>
    <property type="match status" value="1"/>
</dbReference>
<dbReference type="GO" id="GO:0005581">
    <property type="term" value="C:collagen trimer"/>
    <property type="evidence" value="ECO:0007669"/>
    <property type="project" value="UniProtKB-KW"/>
</dbReference>
<dbReference type="InterPro" id="IPR050149">
    <property type="entry name" value="Collagen_superfamily"/>
</dbReference>
<protein>
    <submittedName>
        <fullName evidence="10">Collagen, type V, alpha 3a</fullName>
    </submittedName>
</protein>
<reference evidence="10" key="3">
    <citation type="submission" date="2025-09" db="UniProtKB">
        <authorList>
            <consortium name="Ensembl"/>
        </authorList>
    </citation>
    <scope>IDENTIFICATION</scope>
</reference>
<dbReference type="Ensembl" id="ENSSAUT00010047291.1">
    <property type="protein sequence ID" value="ENSSAUP00010044977.1"/>
    <property type="gene ID" value="ENSSAUG00010018793.1"/>
</dbReference>
<feature type="compositionally biased region" description="Pro residues" evidence="8">
    <location>
        <begin position="1098"/>
        <end position="1110"/>
    </location>
</feature>
<accession>A0A671X1D6</accession>
<feature type="region of interest" description="Disordered" evidence="8">
    <location>
        <begin position="480"/>
        <end position="521"/>
    </location>
</feature>
<dbReference type="GeneTree" id="ENSGT00940000154535"/>
<keyword evidence="2" id="KW-0964">Secreted</keyword>
<dbReference type="InterPro" id="IPR008160">
    <property type="entry name" value="Collagen"/>
</dbReference>
<feature type="compositionally biased region" description="Basic and acidic residues" evidence="8">
    <location>
        <begin position="1156"/>
        <end position="1170"/>
    </location>
</feature>
<dbReference type="Gene3D" id="2.60.120.1000">
    <property type="match status" value="1"/>
</dbReference>
<dbReference type="GO" id="GO:0031012">
    <property type="term" value="C:extracellular matrix"/>
    <property type="evidence" value="ECO:0007669"/>
    <property type="project" value="TreeGrafter"/>
</dbReference>
<evidence type="ECO:0000256" key="7">
    <source>
        <dbReference type="ARBA" id="ARBA00023278"/>
    </source>
</evidence>
<dbReference type="OMA" id="KDDYWID"/>
<organism evidence="10 11">
    <name type="scientific">Sparus aurata</name>
    <name type="common">Gilthead sea bream</name>
    <dbReference type="NCBI Taxonomy" id="8175"/>
    <lineage>
        <taxon>Eukaryota</taxon>
        <taxon>Metazoa</taxon>
        <taxon>Chordata</taxon>
        <taxon>Craniata</taxon>
        <taxon>Vertebrata</taxon>
        <taxon>Euteleostomi</taxon>
        <taxon>Actinopterygii</taxon>
        <taxon>Neopterygii</taxon>
        <taxon>Teleostei</taxon>
        <taxon>Neoteleostei</taxon>
        <taxon>Acanthomorphata</taxon>
        <taxon>Eupercaria</taxon>
        <taxon>Spariformes</taxon>
        <taxon>Sparidae</taxon>
        <taxon>Sparus</taxon>
    </lineage>
</organism>
<dbReference type="InterPro" id="IPR048287">
    <property type="entry name" value="TSPN-like_N"/>
</dbReference>
<dbReference type="SMART" id="SM00210">
    <property type="entry name" value="TSPN"/>
    <property type="match status" value="1"/>
</dbReference>
<feature type="compositionally biased region" description="Basic and acidic residues" evidence="8">
    <location>
        <begin position="248"/>
        <end position="261"/>
    </location>
</feature>
<feature type="region of interest" description="Disordered" evidence="8">
    <location>
        <begin position="244"/>
        <end position="304"/>
    </location>
</feature>
<dbReference type="Pfam" id="PF01410">
    <property type="entry name" value="COLFI"/>
    <property type="match status" value="1"/>
</dbReference>
<dbReference type="PANTHER" id="PTHR24023:SF1082">
    <property type="entry name" value="COLLAGEN TRIPLE HELIX REPEAT"/>
    <property type="match status" value="1"/>
</dbReference>
<dbReference type="InParanoid" id="A0A671X1D6"/>
<feature type="compositionally biased region" description="Low complexity" evidence="8">
    <location>
        <begin position="1059"/>
        <end position="1096"/>
    </location>
</feature>
<keyword evidence="4" id="KW-0732">Signal</keyword>
<dbReference type="PROSITE" id="PS51461">
    <property type="entry name" value="NC1_FIB"/>
    <property type="match status" value="1"/>
</dbReference>
<feature type="compositionally biased region" description="Gly residues" evidence="8">
    <location>
        <begin position="1049"/>
        <end position="1058"/>
    </location>
</feature>
<evidence type="ECO:0000259" key="9">
    <source>
        <dbReference type="PROSITE" id="PS51461"/>
    </source>
</evidence>
<feature type="region of interest" description="Disordered" evidence="8">
    <location>
        <begin position="1195"/>
        <end position="1252"/>
    </location>
</feature>
<evidence type="ECO:0000256" key="8">
    <source>
        <dbReference type="SAM" id="MobiDB-lite"/>
    </source>
</evidence>
<reference evidence="10" key="2">
    <citation type="submission" date="2025-08" db="UniProtKB">
        <authorList>
            <consortium name="Ensembl"/>
        </authorList>
    </citation>
    <scope>IDENTIFICATION</scope>
</reference>
<evidence type="ECO:0000256" key="5">
    <source>
        <dbReference type="ARBA" id="ARBA00022737"/>
    </source>
</evidence>
<proteinExistence type="predicted"/>
<comment type="subcellular location">
    <subcellularLocation>
        <location evidence="1">Secreted</location>
        <location evidence="1">Extracellular space</location>
        <location evidence="1">Extracellular matrix</location>
    </subcellularLocation>
</comment>
<dbReference type="FunFam" id="2.60.120.1000:FF:000002">
    <property type="entry name" value="Collagen XI alpha 1 chain"/>
    <property type="match status" value="1"/>
</dbReference>
<feature type="domain" description="Fibrillar collagen NC1" evidence="9">
    <location>
        <begin position="1269"/>
        <end position="1497"/>
    </location>
</feature>
<evidence type="ECO:0000256" key="2">
    <source>
        <dbReference type="ARBA" id="ARBA00022525"/>
    </source>
</evidence>
<feature type="region of interest" description="Disordered" evidence="8">
    <location>
        <begin position="598"/>
        <end position="1170"/>
    </location>
</feature>
<dbReference type="PANTHER" id="PTHR24023">
    <property type="entry name" value="COLLAGEN ALPHA"/>
    <property type="match status" value="1"/>
</dbReference>
<feature type="compositionally biased region" description="Low complexity" evidence="8">
    <location>
        <begin position="955"/>
        <end position="967"/>
    </location>
</feature>
<dbReference type="InterPro" id="IPR000885">
    <property type="entry name" value="Fib_collagen_C"/>
</dbReference>
<feature type="compositionally biased region" description="Low complexity" evidence="8">
    <location>
        <begin position="841"/>
        <end position="853"/>
    </location>
</feature>
<evidence type="ECO:0000313" key="11">
    <source>
        <dbReference type="Proteomes" id="UP000472265"/>
    </source>
</evidence>
<keyword evidence="5" id="KW-0677">Repeat</keyword>
<feature type="compositionally biased region" description="Gly residues" evidence="8">
    <location>
        <begin position="764"/>
        <end position="773"/>
    </location>
</feature>
<sequence length="1498" mass="155136">SGVQVSAVRCAAAGLRVRLSNPIDVLRVLELSESMEGVSLEAGLCTSRRGVEETDLAYKIEKKIQLSAPTKQLFPDSKFPKNFSVMTTVRAKKGSQFFLLSVYDDQGVQQLGLEVGRSPVFLYEDQNGQPTPEMYPTFKKINMADGKWHRIAYSVQDKSVTLYLDCQKVETLDLLRGDNAVVSTDGVTVFGTRLLDEDVFEGDIQQLLILEDPQAAASYCVNYIPDCDSALPYNSQALGLQEVSSATDRNDQPGEPKEHSKKDRKGKKKRDKGSKGKGKGKRKGKGKKGSRKKKHEEAALEDGFLRMSTTLPEYLSQEPFQPTELPEIKNTLETVIPTDISGKSLVEMPTHEPDSATEAPTVMPSALPESKVPEEVDKFALCVGLQEGKPVTKPMVEEYGDDLYGDLYDDLSVSTVTVGPNVTDYEILEYEDFKNETESEYEEYEVYEDGFQFAERERAETWNKEVNLNKGQKGEQAIIEPGTLVDGPPGLPGPEGLTGPAGPIGPPGPRGDPGEMGPPGRPGLAGVDGIPGPPGTLLMLPFQYGGDSQKGPVVSPQEAQAQAILQQAQVRLTEIVKVPHYKYQLSVTVRFNLPLLIPSSQKGEDGFPGSKGDMGIKGDRGDNGVVGPRGEDGPEGLKGQAGPLGDSGGPGTPGEKVCFKTGKSGETGPTGDRGHPGSPGPPGEHGLPGTAGKEGAKGDPGPPGASGKSGPAGLQGFRGSRGTPGAMGPAGLKGGEGLPGVGGSLGATGERGPSGPAGAIGQPGRPGGVGPAGPMGEKGEPGEKGPVGPAGHDGETGPVGLPGAAGSSGPPGEDGDKGETGGPGQKGSKGDKGEYGPPGPVGMQGPVGQPGLPGADGEPGPRGQQGMNGAKGDEGHRGFKGASGPSGLQGMPGPSGEKGESGHVGSMGPPGQHGPRGPQGPIGGEGEDGEAGNPGSAGEPGIAGTKGDVGEKGDSGPPGAAGPPGTRGKPGEDGAKGNLGPIGFPGDSGPPGEAGVNGVDGGPGPKGDHGEPGKAGPPGASGEPGPTGPPGRRGHIGPAGKEGKQGTKGAKGGTGTQGPVGKTGPVGPQGQPGRPGPEGLRGIPGPSGEHGLNGPPGQTGPPGPLGPPGLPGLKGDPGNKGDKGHGGLIGLIGPPGEPGEKGDRGLPGNQGTQGPKGDEVHELQHDPSDTQRKICSLTRNAYMIDTNFSSSSILQGVVGPRGDTGPAGPPGPPGLPATMIEPLPIREGRRKRRRHSDRGGGAAPSREEDLDMEELLQGDQPLEDPEGMEEVFATLSSMKTEVELMRRPLGTFESPARTCKELMMVQPDYKDGDYWIDPNQGCHRDSIKVYCNFTADGETCLYPDKRIEMVKLAAWNKEKPGSWYSQYRRGKQFSYDDRDGNPVHVVQLTFLKLLSATAKQSFTYTCQNSAGWFDSTSRSYQHALRFRGSNDEELTQAKSPFISAVHDGCQLRKGQERTVLEIDSPSAELLPIIDVAPADFGKSNQKFGFQVGRVCFNG</sequence>
<evidence type="ECO:0000256" key="3">
    <source>
        <dbReference type="ARBA" id="ARBA00022530"/>
    </source>
</evidence>
<keyword evidence="3" id="KW-0272">Extracellular matrix</keyword>
<feature type="compositionally biased region" description="Low complexity" evidence="8">
    <location>
        <begin position="684"/>
        <end position="693"/>
    </location>
</feature>
<evidence type="ECO:0000256" key="4">
    <source>
        <dbReference type="ARBA" id="ARBA00022729"/>
    </source>
</evidence>
<dbReference type="GO" id="GO:0005201">
    <property type="term" value="F:extracellular matrix structural constituent"/>
    <property type="evidence" value="ECO:0007669"/>
    <property type="project" value="InterPro"/>
</dbReference>
<dbReference type="InterPro" id="IPR013320">
    <property type="entry name" value="ConA-like_dom_sf"/>
</dbReference>
<feature type="compositionally biased region" description="Gly residues" evidence="8">
    <location>
        <begin position="731"/>
        <end position="746"/>
    </location>
</feature>
<dbReference type="Proteomes" id="UP000472265">
    <property type="component" value="Chromosome 23"/>
</dbReference>
<keyword evidence="7" id="KW-0379">Hydroxylation</keyword>
<dbReference type="Pfam" id="PF01391">
    <property type="entry name" value="Collagen"/>
    <property type="match status" value="6"/>
</dbReference>
<dbReference type="SMART" id="SM00038">
    <property type="entry name" value="COLFI"/>
    <property type="match status" value="1"/>
</dbReference>
<dbReference type="Gene3D" id="2.60.120.200">
    <property type="match status" value="1"/>
</dbReference>